<reference evidence="2 3" key="1">
    <citation type="submission" date="2020-07" db="EMBL/GenBank/DDBJ databases">
        <authorList>
            <person name="Feng X."/>
        </authorList>
    </citation>
    <scope>NUCLEOTIDE SEQUENCE [LARGE SCALE GENOMIC DNA]</scope>
    <source>
        <strain evidence="2 3">JCM14086</strain>
    </source>
</reference>
<sequence length="125" mass="14224">MRKIFPFALLLLTLASSAFAAASAQDMRDARERIIERLPELENLWNRGLTGESNEGYIVARSSLNSTQIGWIQAENRDRVILYSYVAERTGSDLFEVSRERAALIAEMAKGGLWIQDDFGNWKRK</sequence>
<evidence type="ECO:0000313" key="2">
    <source>
        <dbReference type="EMBL" id="MBC2600265.1"/>
    </source>
</evidence>
<comment type="caution">
    <text evidence="2">The sequence shown here is derived from an EMBL/GenBank/DDBJ whole genome shotgun (WGS) entry which is preliminary data.</text>
</comment>
<dbReference type="AlphaFoldDB" id="A0A7X1AUI0"/>
<feature type="signal peptide" evidence="1">
    <location>
        <begin position="1"/>
        <end position="20"/>
    </location>
</feature>
<keyword evidence="3" id="KW-1185">Reference proteome</keyword>
<evidence type="ECO:0000313" key="3">
    <source>
        <dbReference type="Proteomes" id="UP000525652"/>
    </source>
</evidence>
<dbReference type="EMBL" id="JACHVA010000009">
    <property type="protein sequence ID" value="MBC2600265.1"/>
    <property type="molecule type" value="Genomic_DNA"/>
</dbReference>
<proteinExistence type="predicted"/>
<gene>
    <name evidence="2" type="ORF">H5P30_00555</name>
</gene>
<protein>
    <submittedName>
        <fullName evidence="2">DUF1318 domain-containing protein</fullName>
    </submittedName>
</protein>
<feature type="chain" id="PRO_5030842683" evidence="1">
    <location>
        <begin position="21"/>
        <end position="125"/>
    </location>
</feature>
<name>A0A7X1AUI0_9BACT</name>
<dbReference type="Proteomes" id="UP000525652">
    <property type="component" value="Unassembled WGS sequence"/>
</dbReference>
<dbReference type="Pfam" id="PF07027">
    <property type="entry name" value="DUF1318"/>
    <property type="match status" value="1"/>
</dbReference>
<dbReference type="RefSeq" id="WP_185691020.1">
    <property type="nucleotide sequence ID" value="NZ_JACHVA010000009.1"/>
</dbReference>
<dbReference type="InterPro" id="IPR008309">
    <property type="entry name" value="YdbL"/>
</dbReference>
<organism evidence="2 3">
    <name type="scientific">Puniceicoccus vermicola</name>
    <dbReference type="NCBI Taxonomy" id="388746"/>
    <lineage>
        <taxon>Bacteria</taxon>
        <taxon>Pseudomonadati</taxon>
        <taxon>Verrucomicrobiota</taxon>
        <taxon>Opitutia</taxon>
        <taxon>Puniceicoccales</taxon>
        <taxon>Puniceicoccaceae</taxon>
        <taxon>Puniceicoccus</taxon>
    </lineage>
</organism>
<evidence type="ECO:0000256" key="1">
    <source>
        <dbReference type="SAM" id="SignalP"/>
    </source>
</evidence>
<keyword evidence="1" id="KW-0732">Signal</keyword>
<accession>A0A7X1AUI0</accession>